<keyword evidence="3" id="KW-0812">Transmembrane</keyword>
<evidence type="ECO:0008006" key="6">
    <source>
        <dbReference type="Google" id="ProtNLM"/>
    </source>
</evidence>
<gene>
    <name evidence="4" type="ORF">GCM10017584_09670</name>
</gene>
<keyword evidence="3" id="KW-0472">Membrane</keyword>
<proteinExistence type="predicted"/>
<evidence type="ECO:0000256" key="1">
    <source>
        <dbReference type="ARBA" id="ARBA00022729"/>
    </source>
</evidence>
<feature type="compositionally biased region" description="Polar residues" evidence="2">
    <location>
        <begin position="48"/>
        <end position="59"/>
    </location>
</feature>
<name>A0A9W6H8G2_9MICO</name>
<keyword evidence="3" id="KW-1133">Transmembrane helix</keyword>
<evidence type="ECO:0000313" key="5">
    <source>
        <dbReference type="Proteomes" id="UP001142372"/>
    </source>
</evidence>
<feature type="transmembrane region" description="Helical" evidence="3">
    <location>
        <begin position="23"/>
        <end position="44"/>
    </location>
</feature>
<sequence length="228" mass="22684">MTKVEPPTPSAHDGRSTMPRGRIIALIVVAVAVVAIIVTVFVVASTRSTPSTNAGNDQNLPAGALPTPDPNSPPPPTPTPAPSHSTGKASAKPTVDPRYGAPVADVVPAKKAAKLSGGLTATVVSIDATQAKAIRAGETAGPAIKVTVTLTNSTGKDVSLGQVAVNGYYGSKATPAVALSDGAKPLLGTLAAGATAKGVYLYSVPTDQRASAVITMTDSAGTPVTVFK</sequence>
<reference evidence="4" key="2">
    <citation type="submission" date="2023-01" db="EMBL/GenBank/DDBJ databases">
        <authorList>
            <person name="Sun Q."/>
            <person name="Evtushenko L."/>
        </authorList>
    </citation>
    <scope>NUCLEOTIDE SEQUENCE</scope>
    <source>
        <strain evidence="4">VKM Ac-1401</strain>
    </source>
</reference>
<evidence type="ECO:0000256" key="2">
    <source>
        <dbReference type="SAM" id="MobiDB-lite"/>
    </source>
</evidence>
<feature type="region of interest" description="Disordered" evidence="2">
    <location>
        <begin position="48"/>
        <end position="99"/>
    </location>
</feature>
<dbReference type="InterPro" id="IPR029050">
    <property type="entry name" value="Immunoprotect_excell_Ig-like"/>
</dbReference>
<feature type="compositionally biased region" description="Pro residues" evidence="2">
    <location>
        <begin position="67"/>
        <end position="81"/>
    </location>
</feature>
<dbReference type="EMBL" id="BSEN01000003">
    <property type="protein sequence ID" value="GLJ75393.1"/>
    <property type="molecule type" value="Genomic_DNA"/>
</dbReference>
<evidence type="ECO:0000313" key="4">
    <source>
        <dbReference type="EMBL" id="GLJ75393.1"/>
    </source>
</evidence>
<accession>A0A9W6H8G2</accession>
<reference evidence="4" key="1">
    <citation type="journal article" date="2014" name="Int. J. Syst. Evol. Microbiol.">
        <title>Complete genome sequence of Corynebacterium casei LMG S-19264T (=DSM 44701T), isolated from a smear-ripened cheese.</title>
        <authorList>
            <consortium name="US DOE Joint Genome Institute (JGI-PGF)"/>
            <person name="Walter F."/>
            <person name="Albersmeier A."/>
            <person name="Kalinowski J."/>
            <person name="Ruckert C."/>
        </authorList>
    </citation>
    <scope>NUCLEOTIDE SEQUENCE</scope>
    <source>
        <strain evidence="4">VKM Ac-1401</strain>
    </source>
</reference>
<dbReference type="Gene3D" id="2.60.40.1240">
    <property type="match status" value="1"/>
</dbReference>
<organism evidence="4 5">
    <name type="scientific">Leifsonia poae</name>
    <dbReference type="NCBI Taxonomy" id="110933"/>
    <lineage>
        <taxon>Bacteria</taxon>
        <taxon>Bacillati</taxon>
        <taxon>Actinomycetota</taxon>
        <taxon>Actinomycetes</taxon>
        <taxon>Micrococcales</taxon>
        <taxon>Microbacteriaceae</taxon>
        <taxon>Leifsonia</taxon>
    </lineage>
</organism>
<dbReference type="RefSeq" id="WP_271176074.1">
    <property type="nucleotide sequence ID" value="NZ_BAAAJO010000001.1"/>
</dbReference>
<keyword evidence="1" id="KW-0732">Signal</keyword>
<dbReference type="Proteomes" id="UP001142372">
    <property type="component" value="Unassembled WGS sequence"/>
</dbReference>
<comment type="caution">
    <text evidence="4">The sequence shown here is derived from an EMBL/GenBank/DDBJ whole genome shotgun (WGS) entry which is preliminary data.</text>
</comment>
<evidence type="ECO:0000256" key="3">
    <source>
        <dbReference type="SAM" id="Phobius"/>
    </source>
</evidence>
<dbReference type="AlphaFoldDB" id="A0A9W6H8G2"/>
<protein>
    <recommendedName>
        <fullName evidence="6">DUF4352 domain-containing protein</fullName>
    </recommendedName>
</protein>
<keyword evidence="5" id="KW-1185">Reference proteome</keyword>